<dbReference type="PANTHER" id="PTHR13929">
    <property type="entry name" value="1,4-DIHYDROXY-2-NAPHTHOATE OCTAPRENYLTRANSFERASE"/>
    <property type="match status" value="1"/>
</dbReference>
<dbReference type="Pfam" id="PF01040">
    <property type="entry name" value="UbiA"/>
    <property type="match status" value="1"/>
</dbReference>
<reference evidence="10" key="1">
    <citation type="submission" date="2012-02" db="EMBL/GenBank/DDBJ databases">
        <title>Whole genome shotgun sequence of Gordonia otitidis NBRC 100426.</title>
        <authorList>
            <person name="Yoshida I."/>
            <person name="Hosoyama A."/>
            <person name="Tsuchikane K."/>
            <person name="Katsumata H."/>
            <person name="Yamazaki S."/>
            <person name="Fujita N."/>
        </authorList>
    </citation>
    <scope>NUCLEOTIDE SEQUENCE [LARGE SCALE GENOMIC DNA]</scope>
    <source>
        <strain evidence="10">NBRC 100426</strain>
    </source>
</reference>
<dbReference type="CDD" id="cd13962">
    <property type="entry name" value="PT_UbiA_UBIAD1"/>
    <property type="match status" value="1"/>
</dbReference>
<dbReference type="PIRSF" id="PIRSF005355">
    <property type="entry name" value="UBIAD1"/>
    <property type="match status" value="1"/>
</dbReference>
<dbReference type="EC" id="2.5.1.74" evidence="8 9"/>
<evidence type="ECO:0000256" key="4">
    <source>
        <dbReference type="ARBA" id="ARBA00022679"/>
    </source>
</evidence>
<gene>
    <name evidence="8 10" type="primary">menA</name>
    <name evidence="10" type="ORF">GOOTI_090_00180</name>
</gene>
<evidence type="ECO:0000256" key="3">
    <source>
        <dbReference type="ARBA" id="ARBA00022475"/>
    </source>
</evidence>
<evidence type="ECO:0000256" key="9">
    <source>
        <dbReference type="NCBIfam" id="TIGR00751"/>
    </source>
</evidence>
<dbReference type="UniPathway" id="UPA00079">
    <property type="reaction ID" value="UER00168"/>
</dbReference>
<evidence type="ECO:0000256" key="1">
    <source>
        <dbReference type="ARBA" id="ARBA00004141"/>
    </source>
</evidence>
<dbReference type="InterPro" id="IPR044878">
    <property type="entry name" value="UbiA_sf"/>
</dbReference>
<proteinExistence type="inferred from homology"/>
<evidence type="ECO:0000256" key="6">
    <source>
        <dbReference type="ARBA" id="ARBA00022989"/>
    </source>
</evidence>
<keyword evidence="3 8" id="KW-1003">Cell membrane</keyword>
<keyword evidence="2 8" id="KW-0474">Menaquinone biosynthesis</keyword>
<comment type="catalytic activity">
    <reaction evidence="8">
        <text>an all-trans-polyprenyl diphosphate + 1,4-dihydroxy-2-naphthoate + H(+) = a 2-demethylmenaquinol + CO2 + diphosphate</text>
        <dbReference type="Rhea" id="RHEA:26478"/>
        <dbReference type="Rhea" id="RHEA-COMP:9563"/>
        <dbReference type="Rhea" id="RHEA-COMP:9564"/>
        <dbReference type="ChEBI" id="CHEBI:11173"/>
        <dbReference type="ChEBI" id="CHEBI:15378"/>
        <dbReference type="ChEBI" id="CHEBI:16526"/>
        <dbReference type="ChEBI" id="CHEBI:33019"/>
        <dbReference type="ChEBI" id="CHEBI:55437"/>
        <dbReference type="ChEBI" id="CHEBI:58914"/>
        <dbReference type="EC" id="2.5.1.74"/>
    </reaction>
</comment>
<keyword evidence="7 8" id="KW-0472">Membrane</keyword>
<keyword evidence="6 8" id="KW-1133">Transmembrane helix</keyword>
<evidence type="ECO:0000256" key="5">
    <source>
        <dbReference type="ARBA" id="ARBA00022692"/>
    </source>
</evidence>
<dbReference type="AlphaFoldDB" id="H5TKI0"/>
<feature type="transmembrane region" description="Helical" evidence="8">
    <location>
        <begin position="113"/>
        <end position="129"/>
    </location>
</feature>
<feature type="transmembrane region" description="Helical" evidence="8">
    <location>
        <begin position="168"/>
        <end position="187"/>
    </location>
</feature>
<comment type="function">
    <text evidence="8">Conversion of 1,4-dihydroxy-2-naphthoate (DHNA) to demethylmenaquinone (DMK).</text>
</comment>
<name>H5TKI0_GORO1</name>
<dbReference type="NCBIfam" id="TIGR00751">
    <property type="entry name" value="menA"/>
    <property type="match status" value="1"/>
</dbReference>
<protein>
    <recommendedName>
        <fullName evidence="8 9">1,4-dihydroxy-2-naphthoate octaprenyltransferase</fullName>
        <shortName evidence="8">DHNA-octaprenyltransferase</shortName>
        <ecNumber evidence="8 9">2.5.1.74</ecNumber>
    </recommendedName>
</protein>
<evidence type="ECO:0000256" key="2">
    <source>
        <dbReference type="ARBA" id="ARBA00022428"/>
    </source>
</evidence>
<comment type="caution">
    <text evidence="10">The sequence shown here is derived from an EMBL/GenBank/DDBJ whole genome shotgun (WGS) entry which is preliminary data.</text>
</comment>
<evidence type="ECO:0000256" key="7">
    <source>
        <dbReference type="ARBA" id="ARBA00023136"/>
    </source>
</evidence>
<evidence type="ECO:0000313" key="10">
    <source>
        <dbReference type="EMBL" id="GAB33988.1"/>
    </source>
</evidence>
<keyword evidence="11" id="KW-1185">Reference proteome</keyword>
<comment type="similarity">
    <text evidence="8">Belongs to the MenA family. Type 1 subfamily.</text>
</comment>
<dbReference type="PANTHER" id="PTHR13929:SF0">
    <property type="entry name" value="UBIA PRENYLTRANSFERASE DOMAIN-CONTAINING PROTEIN 1"/>
    <property type="match status" value="1"/>
</dbReference>
<dbReference type="Gene3D" id="1.10.357.140">
    <property type="entry name" value="UbiA prenyltransferase"/>
    <property type="match status" value="1"/>
</dbReference>
<keyword evidence="4 8" id="KW-0808">Transferase</keyword>
<feature type="transmembrane region" description="Helical" evidence="8">
    <location>
        <begin position="136"/>
        <end position="156"/>
    </location>
</feature>
<dbReference type="RefSeq" id="WP_007238229.1">
    <property type="nucleotide sequence ID" value="NZ_BAFB01000090.1"/>
</dbReference>
<dbReference type="NCBIfam" id="NF004751">
    <property type="entry name" value="PRK06080.1-3"/>
    <property type="match status" value="1"/>
</dbReference>
<comment type="subcellular location">
    <subcellularLocation>
        <location evidence="8">Cell membrane</location>
        <topology evidence="8">Multi-pass membrane protein</topology>
    </subcellularLocation>
    <subcellularLocation>
        <location evidence="1">Membrane</location>
        <topology evidence="1">Multi-pass membrane protein</topology>
    </subcellularLocation>
</comment>
<organism evidence="10 11">
    <name type="scientific">Gordonia otitidis (strain DSM 44809 / CCUG 52243 / JCM 12355 / NBRC 100426 / IFM 10032)</name>
    <dbReference type="NCBI Taxonomy" id="1108044"/>
    <lineage>
        <taxon>Bacteria</taxon>
        <taxon>Bacillati</taxon>
        <taxon>Actinomycetota</taxon>
        <taxon>Actinomycetes</taxon>
        <taxon>Mycobacteriales</taxon>
        <taxon>Gordoniaceae</taxon>
        <taxon>Gordonia</taxon>
    </lineage>
</organism>
<dbReference type="EMBL" id="BAFB01000090">
    <property type="protein sequence ID" value="GAB33988.1"/>
    <property type="molecule type" value="Genomic_DNA"/>
</dbReference>
<dbReference type="GO" id="GO:0005886">
    <property type="term" value="C:plasma membrane"/>
    <property type="evidence" value="ECO:0007669"/>
    <property type="project" value="UniProtKB-SubCell"/>
</dbReference>
<dbReference type="GO" id="GO:0046428">
    <property type="term" value="F:1,4-dihydroxy-2-naphthoate polyprenyltransferase activity"/>
    <property type="evidence" value="ECO:0007669"/>
    <property type="project" value="UniProtKB-UniRule"/>
</dbReference>
<dbReference type="HAMAP" id="MF_01937">
    <property type="entry name" value="MenA_1"/>
    <property type="match status" value="1"/>
</dbReference>
<feature type="transmembrane region" description="Helical" evidence="8">
    <location>
        <begin position="264"/>
        <end position="288"/>
    </location>
</feature>
<dbReference type="InterPro" id="IPR000537">
    <property type="entry name" value="UbiA_prenyltransferase"/>
</dbReference>
<comment type="pathway">
    <text evidence="8">Quinol/quinone metabolism; menaquinone biosynthesis; menaquinol from 1,4-dihydroxy-2-naphthoate: step 1/2.</text>
</comment>
<dbReference type="InterPro" id="IPR004657">
    <property type="entry name" value="MenA"/>
</dbReference>
<feature type="transmembrane region" description="Helical" evidence="8">
    <location>
        <begin position="216"/>
        <end position="244"/>
    </location>
</feature>
<dbReference type="OrthoDB" id="9767568at2"/>
<evidence type="ECO:0000256" key="8">
    <source>
        <dbReference type="HAMAP-Rule" id="MF_01937"/>
    </source>
</evidence>
<feature type="transmembrane region" description="Helical" evidence="8">
    <location>
        <begin position="38"/>
        <end position="57"/>
    </location>
</feature>
<dbReference type="InterPro" id="IPR026046">
    <property type="entry name" value="UBIAD1"/>
</dbReference>
<dbReference type="GO" id="GO:0042371">
    <property type="term" value="P:vitamin K biosynthetic process"/>
    <property type="evidence" value="ECO:0007669"/>
    <property type="project" value="TreeGrafter"/>
</dbReference>
<sequence>MATPTQWIAGARPRTLPNAIAPVVAGVGAGLHIGGVNWWKAALAAVVAIAFIIGVNFSNDYSDGIRGTDDERVGPMRLVGSGAASPEAVKRAAFICFGIGAVCGLVLAATTAWWLVVVGAICIAGAWFYTGGSKPYGYLGLGEVAVFVFFGLVAVLGTEYVTVGTVDWVGLACAVGVGSLSTAVLVVNNLRDIPTDRESGKNTLAVRMGDAATRRFYGALLVVPLVMSLVLVAATPWALLGLVAAPLLWKAYQPVRAGAVGPGLIASLGATGMAMLAWAVLTAVGLALEQASCWARFCT</sequence>
<evidence type="ECO:0000313" key="11">
    <source>
        <dbReference type="Proteomes" id="UP000005038"/>
    </source>
</evidence>
<accession>H5TKI0</accession>
<dbReference type="STRING" id="1108044.GOOTI_090_00180"/>
<dbReference type="GO" id="GO:0009234">
    <property type="term" value="P:menaquinone biosynthetic process"/>
    <property type="evidence" value="ECO:0007669"/>
    <property type="project" value="UniProtKB-UniRule"/>
</dbReference>
<keyword evidence="5 8" id="KW-0812">Transmembrane</keyword>
<dbReference type="Proteomes" id="UP000005038">
    <property type="component" value="Unassembled WGS sequence"/>
</dbReference>